<proteinExistence type="predicted"/>
<keyword evidence="2" id="KW-0597">Phosphoprotein</keyword>
<dbReference type="EMBL" id="PEJP01000090">
    <property type="protein sequence ID" value="RYO27757.1"/>
    <property type="molecule type" value="Genomic_DNA"/>
</dbReference>
<keyword evidence="1" id="KW-0596">Phosphopantetheine</keyword>
<dbReference type="Proteomes" id="UP000293823">
    <property type="component" value="Unassembled WGS sequence"/>
</dbReference>
<evidence type="ECO:0000256" key="2">
    <source>
        <dbReference type="ARBA" id="ARBA00022553"/>
    </source>
</evidence>
<evidence type="ECO:0000259" key="4">
    <source>
        <dbReference type="Pfam" id="PF07993"/>
    </source>
</evidence>
<feature type="compositionally biased region" description="Polar residues" evidence="3">
    <location>
        <begin position="16"/>
        <end position="25"/>
    </location>
</feature>
<dbReference type="AlphaFoldDB" id="A0A4Q4PXW2"/>
<feature type="region of interest" description="Disordered" evidence="3">
    <location>
        <begin position="1"/>
        <end position="25"/>
    </location>
</feature>
<dbReference type="SUPFAM" id="SSF51735">
    <property type="entry name" value="NAD(P)-binding Rossmann-fold domains"/>
    <property type="match status" value="1"/>
</dbReference>
<dbReference type="PANTHER" id="PTHR43439:SF2">
    <property type="entry name" value="ENZYME, PUTATIVE (JCVI)-RELATED"/>
    <property type="match status" value="1"/>
</dbReference>
<dbReference type="InterPro" id="IPR051414">
    <property type="entry name" value="Adenylate-forming_Reductase"/>
</dbReference>
<dbReference type="Gene3D" id="3.40.50.720">
    <property type="entry name" value="NAD(P)-binding Rossmann-like Domain"/>
    <property type="match status" value="1"/>
</dbReference>
<feature type="region of interest" description="Disordered" evidence="3">
    <location>
        <begin position="34"/>
        <end position="53"/>
    </location>
</feature>
<feature type="domain" description="Thioester reductase (TE)" evidence="4">
    <location>
        <begin position="65"/>
        <end position="303"/>
    </location>
</feature>
<reference evidence="6" key="1">
    <citation type="journal article" date="2019" name="bioRxiv">
        <title>Genomics, evolutionary history and diagnostics of the Alternaria alternata species group including apple and Asian pear pathotypes.</title>
        <authorList>
            <person name="Armitage A.D."/>
            <person name="Cockerton H.M."/>
            <person name="Sreenivasaprasad S."/>
            <person name="Woodhall J.W."/>
            <person name="Lane C.R."/>
            <person name="Harrison R.J."/>
            <person name="Clarkson J.P."/>
        </authorList>
    </citation>
    <scope>NUCLEOTIDE SEQUENCE [LARGE SCALE GENOMIC DNA]</scope>
    <source>
        <strain evidence="6">RGR 97.0016</strain>
    </source>
</reference>
<evidence type="ECO:0000313" key="5">
    <source>
        <dbReference type="EMBL" id="RYO27757.1"/>
    </source>
</evidence>
<dbReference type="PANTHER" id="PTHR43439">
    <property type="entry name" value="PHENYLACETATE-COENZYME A LIGASE"/>
    <property type="match status" value="1"/>
</dbReference>
<organism evidence="5 6">
    <name type="scientific">Alternaria arborescens</name>
    <dbReference type="NCBI Taxonomy" id="156630"/>
    <lineage>
        <taxon>Eukaryota</taxon>
        <taxon>Fungi</taxon>
        <taxon>Dikarya</taxon>
        <taxon>Ascomycota</taxon>
        <taxon>Pezizomycotina</taxon>
        <taxon>Dothideomycetes</taxon>
        <taxon>Pleosporomycetidae</taxon>
        <taxon>Pleosporales</taxon>
        <taxon>Pleosporineae</taxon>
        <taxon>Pleosporaceae</taxon>
        <taxon>Alternaria</taxon>
        <taxon>Alternaria sect. Alternaria</taxon>
    </lineage>
</organism>
<evidence type="ECO:0000256" key="3">
    <source>
        <dbReference type="SAM" id="MobiDB-lite"/>
    </source>
</evidence>
<dbReference type="InterPro" id="IPR013120">
    <property type="entry name" value="FAR_NAD-bd"/>
</dbReference>
<evidence type="ECO:0000256" key="1">
    <source>
        <dbReference type="ARBA" id="ARBA00022450"/>
    </source>
</evidence>
<dbReference type="InterPro" id="IPR036291">
    <property type="entry name" value="NAD(P)-bd_dom_sf"/>
</dbReference>
<comment type="caution">
    <text evidence="5">The sequence shown here is derived from an EMBL/GenBank/DDBJ whole genome shotgun (WGS) entry which is preliminary data.</text>
</comment>
<protein>
    <recommendedName>
        <fullName evidence="4">Thioester reductase (TE) domain-containing protein</fullName>
    </recommendedName>
</protein>
<evidence type="ECO:0000313" key="6">
    <source>
        <dbReference type="Proteomes" id="UP000293823"/>
    </source>
</evidence>
<dbReference type="OrthoDB" id="429813at2759"/>
<sequence>MVTTTAADSAAALNMHTESSTATQQDYRANGCNAQRNSKHAGEDPAQSARTDASSVRQKTIAVIGTTGFLGPYLLASLLQTHTGSNILCINRRADGEQRTLVALAGITGHCSRRYSRVRFLVADITRQDVGMGLVQNELLASSVDEVIFNAWNPHWGLPLGNFQPLLSAVASTIGFCTSSPRKPRITFISSVCAVGEWPRQHPEQRLIPERVVWERASAMGHGYGQSKCIAEHLLARAHAVSDLSVAIVRAGQIGGPARSSAAYNMWPVQGWLFSIIKASARTGYWPAHVQPLDWIPVDALAEGVARVVCGESRAKDVQVFNMMHPQPALWRLLFETLQSRFGLRATEVSLPKWLDALEPGAVKLETFLRAAGSGREHDMAAENGNASAVLPEVAPITESQLVAWIAGWDLKLEHNRARI</sequence>
<keyword evidence="6" id="KW-1185">Reference proteome</keyword>
<name>A0A4Q4PXW2_9PLEO</name>
<accession>A0A4Q4PXW2</accession>
<gene>
    <name evidence="5" type="ORF">AA0113_g12247</name>
</gene>
<dbReference type="Pfam" id="PF07993">
    <property type="entry name" value="NAD_binding_4"/>
    <property type="match status" value="1"/>
</dbReference>